<dbReference type="PANTHER" id="PTHR42760:SF115">
    <property type="entry name" value="3-OXOACYL-[ACYL-CARRIER-PROTEIN] REDUCTASE FABG"/>
    <property type="match status" value="1"/>
</dbReference>
<evidence type="ECO:0000256" key="2">
    <source>
        <dbReference type="ARBA" id="ARBA00023002"/>
    </source>
</evidence>
<dbReference type="SUPFAM" id="SSF51735">
    <property type="entry name" value="NAD(P)-binding Rossmann-fold domains"/>
    <property type="match status" value="1"/>
</dbReference>
<dbReference type="EMBL" id="CAEZSR010000013">
    <property type="protein sequence ID" value="CAB4545296.1"/>
    <property type="molecule type" value="Genomic_DNA"/>
</dbReference>
<dbReference type="PRINTS" id="PR00080">
    <property type="entry name" value="SDRFAMILY"/>
</dbReference>
<dbReference type="Pfam" id="PF13561">
    <property type="entry name" value="adh_short_C2"/>
    <property type="match status" value="1"/>
</dbReference>
<comment type="similarity">
    <text evidence="1">Belongs to the short-chain dehydrogenases/reductases (SDR) family.</text>
</comment>
<evidence type="ECO:0000256" key="1">
    <source>
        <dbReference type="ARBA" id="ARBA00006484"/>
    </source>
</evidence>
<protein>
    <submittedName>
        <fullName evidence="3">Unannotated protein</fullName>
    </submittedName>
</protein>
<keyword evidence="2" id="KW-0560">Oxidoreductase</keyword>
<dbReference type="PANTHER" id="PTHR42760">
    <property type="entry name" value="SHORT-CHAIN DEHYDROGENASES/REDUCTASES FAMILY MEMBER"/>
    <property type="match status" value="1"/>
</dbReference>
<reference evidence="3" key="1">
    <citation type="submission" date="2020-05" db="EMBL/GenBank/DDBJ databases">
        <authorList>
            <person name="Chiriac C."/>
            <person name="Salcher M."/>
            <person name="Ghai R."/>
            <person name="Kavagutti S V."/>
        </authorList>
    </citation>
    <scope>NUCLEOTIDE SEQUENCE</scope>
</reference>
<dbReference type="GO" id="GO:0016616">
    <property type="term" value="F:oxidoreductase activity, acting on the CH-OH group of donors, NAD or NADP as acceptor"/>
    <property type="evidence" value="ECO:0007669"/>
    <property type="project" value="TreeGrafter"/>
</dbReference>
<dbReference type="PROSITE" id="PS00061">
    <property type="entry name" value="ADH_SHORT"/>
    <property type="match status" value="1"/>
</dbReference>
<dbReference type="FunFam" id="3.40.50.720:FF:000084">
    <property type="entry name" value="Short-chain dehydrogenase reductase"/>
    <property type="match status" value="1"/>
</dbReference>
<dbReference type="CDD" id="cd05233">
    <property type="entry name" value="SDR_c"/>
    <property type="match status" value="1"/>
</dbReference>
<evidence type="ECO:0000313" key="3">
    <source>
        <dbReference type="EMBL" id="CAB4545296.1"/>
    </source>
</evidence>
<accession>A0A6J6C287</accession>
<dbReference type="InterPro" id="IPR036291">
    <property type="entry name" value="NAD(P)-bd_dom_sf"/>
</dbReference>
<proteinExistence type="inferred from homology"/>
<dbReference type="PRINTS" id="PR00081">
    <property type="entry name" value="GDHRDH"/>
</dbReference>
<dbReference type="InterPro" id="IPR020904">
    <property type="entry name" value="Sc_DH/Rdtase_CS"/>
</dbReference>
<organism evidence="3">
    <name type="scientific">freshwater metagenome</name>
    <dbReference type="NCBI Taxonomy" id="449393"/>
    <lineage>
        <taxon>unclassified sequences</taxon>
        <taxon>metagenomes</taxon>
        <taxon>ecological metagenomes</taxon>
    </lineage>
</organism>
<name>A0A6J6C287_9ZZZZ</name>
<dbReference type="Gene3D" id="3.40.50.720">
    <property type="entry name" value="NAD(P)-binding Rossmann-like Domain"/>
    <property type="match status" value="1"/>
</dbReference>
<dbReference type="InterPro" id="IPR002347">
    <property type="entry name" value="SDR_fam"/>
</dbReference>
<gene>
    <name evidence="3" type="ORF">UFOPK1493_00612</name>
</gene>
<sequence length="305" mass="32371">MDFTGKTVLITGASYGLGEGFAHGFAKAGASLVLTARSAELLEGVAATCREMGSPKVTVVSGDVSNEDDVVRVVSTAIAEHGKIDSLINNAGISDLRGMAPERFDMETWNRILAVDLNGVFLYLREVGRHMLETGGGSIVNIASIMGTGANELSVIAYNAAKGAVHSITQQLGCEWADRGVRVNAVSPGFIITEMVRPALEGMGMDKWIASRTPMRRVGELEEIVGPVMFLCSPMAAYITGHDLFVDGGTNASNGTYQIPPIHHEWNADSAPRVGKGYPGVVPRPDWYEAMAGGIPGIHYPLPEA</sequence>
<dbReference type="AlphaFoldDB" id="A0A6J6C287"/>